<feature type="transmembrane region" description="Helical" evidence="6">
    <location>
        <begin position="62"/>
        <end position="82"/>
    </location>
</feature>
<feature type="transmembrane region" description="Helical" evidence="6">
    <location>
        <begin position="94"/>
        <end position="117"/>
    </location>
</feature>
<dbReference type="Proteomes" id="UP000663828">
    <property type="component" value="Unassembled WGS sequence"/>
</dbReference>
<evidence type="ECO:0000256" key="6">
    <source>
        <dbReference type="SAM" id="Phobius"/>
    </source>
</evidence>
<dbReference type="Gene3D" id="1.20.1250.20">
    <property type="entry name" value="MFS general substrate transporter like domains"/>
    <property type="match status" value="1"/>
</dbReference>
<dbReference type="Pfam" id="PF07690">
    <property type="entry name" value="MFS_1"/>
    <property type="match status" value="1"/>
</dbReference>
<evidence type="ECO:0000313" key="9">
    <source>
        <dbReference type="EMBL" id="CAF1260719.1"/>
    </source>
</evidence>
<evidence type="ECO:0000313" key="11">
    <source>
        <dbReference type="Proteomes" id="UP000663852"/>
    </source>
</evidence>
<evidence type="ECO:0000256" key="5">
    <source>
        <dbReference type="ARBA" id="ARBA00023136"/>
    </source>
</evidence>
<evidence type="ECO:0000256" key="4">
    <source>
        <dbReference type="ARBA" id="ARBA00022989"/>
    </source>
</evidence>
<dbReference type="SUPFAM" id="SSF103473">
    <property type="entry name" value="MFS general substrate transporter"/>
    <property type="match status" value="1"/>
</dbReference>
<feature type="transmembrane region" description="Helical" evidence="6">
    <location>
        <begin position="151"/>
        <end position="170"/>
    </location>
</feature>
<feature type="transmembrane region" description="Helical" evidence="6">
    <location>
        <begin position="419"/>
        <end position="439"/>
    </location>
</feature>
<dbReference type="PANTHER" id="PTHR23502">
    <property type="entry name" value="MAJOR FACILITATOR SUPERFAMILY"/>
    <property type="match status" value="1"/>
</dbReference>
<keyword evidence="3 6" id="KW-0812">Transmembrane</keyword>
<name>A0A815AKB2_ADIRI</name>
<dbReference type="GO" id="GO:0022857">
    <property type="term" value="F:transmembrane transporter activity"/>
    <property type="evidence" value="ECO:0007669"/>
    <property type="project" value="InterPro"/>
</dbReference>
<comment type="subcellular location">
    <subcellularLocation>
        <location evidence="1">Membrane</location>
        <topology evidence="1">Multi-pass membrane protein</topology>
    </subcellularLocation>
</comment>
<protein>
    <recommendedName>
        <fullName evidence="7">Major facilitator superfamily (MFS) profile domain-containing protein</fullName>
    </recommendedName>
</protein>
<dbReference type="Proteomes" id="UP000663852">
    <property type="component" value="Unassembled WGS sequence"/>
</dbReference>
<comment type="caution">
    <text evidence="9">The sequence shown here is derived from an EMBL/GenBank/DDBJ whole genome shotgun (WGS) entry which is preliminary data.</text>
</comment>
<keyword evidence="2" id="KW-0813">Transport</keyword>
<evidence type="ECO:0000256" key="1">
    <source>
        <dbReference type="ARBA" id="ARBA00004141"/>
    </source>
</evidence>
<feature type="transmembrane region" description="Helical" evidence="6">
    <location>
        <begin position="287"/>
        <end position="311"/>
    </location>
</feature>
<organism evidence="9 11">
    <name type="scientific">Adineta ricciae</name>
    <name type="common">Rotifer</name>
    <dbReference type="NCBI Taxonomy" id="249248"/>
    <lineage>
        <taxon>Eukaryota</taxon>
        <taxon>Metazoa</taxon>
        <taxon>Spiralia</taxon>
        <taxon>Gnathifera</taxon>
        <taxon>Rotifera</taxon>
        <taxon>Eurotatoria</taxon>
        <taxon>Bdelloidea</taxon>
        <taxon>Adinetida</taxon>
        <taxon>Adinetidae</taxon>
        <taxon>Adineta</taxon>
    </lineage>
</organism>
<keyword evidence="10" id="KW-1185">Reference proteome</keyword>
<dbReference type="PANTHER" id="PTHR23502:SF132">
    <property type="entry name" value="POLYAMINE TRANSPORTER 2-RELATED"/>
    <property type="match status" value="1"/>
</dbReference>
<feature type="transmembrane region" description="Helical" evidence="6">
    <location>
        <begin position="248"/>
        <end position="267"/>
    </location>
</feature>
<proteinExistence type="predicted"/>
<keyword evidence="4 6" id="KW-1133">Transmembrane helix</keyword>
<dbReference type="EMBL" id="CAJNOJ010000186">
    <property type="protein sequence ID" value="CAF1260719.1"/>
    <property type="molecule type" value="Genomic_DNA"/>
</dbReference>
<reference evidence="9" key="1">
    <citation type="submission" date="2021-02" db="EMBL/GenBank/DDBJ databases">
        <authorList>
            <person name="Nowell W R."/>
        </authorList>
    </citation>
    <scope>NUCLEOTIDE SEQUENCE</scope>
</reference>
<keyword evidence="5 6" id="KW-0472">Membrane</keyword>
<feature type="transmembrane region" description="Helical" evidence="6">
    <location>
        <begin position="182"/>
        <end position="201"/>
    </location>
</feature>
<feature type="transmembrane region" description="Helical" evidence="6">
    <location>
        <begin position="26"/>
        <end position="42"/>
    </location>
</feature>
<gene>
    <name evidence="9" type="ORF">EDS130_LOCUS28499</name>
    <name evidence="8" type="ORF">XAT740_LOCUS4929</name>
</gene>
<dbReference type="PROSITE" id="PS50850">
    <property type="entry name" value="MFS"/>
    <property type="match status" value="1"/>
</dbReference>
<feature type="domain" description="Major facilitator superfamily (MFS) profile" evidence="7">
    <location>
        <begin position="28"/>
        <end position="442"/>
    </location>
</feature>
<evidence type="ECO:0000313" key="10">
    <source>
        <dbReference type="Proteomes" id="UP000663828"/>
    </source>
</evidence>
<evidence type="ECO:0000313" key="8">
    <source>
        <dbReference type="EMBL" id="CAF0840242.1"/>
    </source>
</evidence>
<sequence>MLLGANQQQKQNLPSIYNVYSQTRKYLILYIISGLGFLYTFDETVYLPSMSTIVNEFQSTETLGLLTVSIYLFTASLSGLLWGVLSDFYGRRPVIIYGLSIFTFSVIMCYFSTNIYMFIICRAIQGGLISITIVVVQGIISDLYEPRVRGVAYGIYYTAYFTGNALGPVIGGQVSAYFGWRSTLLVAASISFVLLVSYVIFVPESQQYAVMCAYEKEHGGSLLESDEICKPTFVNPCANLLYLTDSTVLPYSVMLVVGYVSMNWTFLFLPLKLSQPPYSYRENTVGILLTMSGMGLIAGSLCGGILSDLAGNKRFLISAIPEARIIPGLIFSILTVVGLILYGWTLHYYWSAALLILGSGLSCFGQTAARPGVMSYFTIKYQQHAGGIISVNSCLQQMMTSVALPLTDYIINFMRQGPLFTILATCNLLSTIVVAVIVWRKIHLVVNLEKKTLL</sequence>
<dbReference type="EMBL" id="CAJNOR010000208">
    <property type="protein sequence ID" value="CAF0840242.1"/>
    <property type="molecule type" value="Genomic_DNA"/>
</dbReference>
<dbReference type="InterPro" id="IPR036259">
    <property type="entry name" value="MFS_trans_sf"/>
</dbReference>
<feature type="transmembrane region" description="Helical" evidence="6">
    <location>
        <begin position="123"/>
        <end position="144"/>
    </location>
</feature>
<evidence type="ECO:0000256" key="2">
    <source>
        <dbReference type="ARBA" id="ARBA00022448"/>
    </source>
</evidence>
<dbReference type="InterPro" id="IPR020846">
    <property type="entry name" value="MFS_dom"/>
</dbReference>
<evidence type="ECO:0000259" key="7">
    <source>
        <dbReference type="PROSITE" id="PS50850"/>
    </source>
</evidence>
<dbReference type="AlphaFoldDB" id="A0A815AKB2"/>
<accession>A0A815AKB2</accession>
<dbReference type="GO" id="GO:0005886">
    <property type="term" value="C:plasma membrane"/>
    <property type="evidence" value="ECO:0007669"/>
    <property type="project" value="TreeGrafter"/>
</dbReference>
<evidence type="ECO:0000256" key="3">
    <source>
        <dbReference type="ARBA" id="ARBA00022692"/>
    </source>
</evidence>
<feature type="transmembrane region" description="Helical" evidence="6">
    <location>
        <begin position="323"/>
        <end position="342"/>
    </location>
</feature>
<dbReference type="OrthoDB" id="3936150at2759"/>
<dbReference type="InterPro" id="IPR011701">
    <property type="entry name" value="MFS"/>
</dbReference>